<evidence type="ECO:0000313" key="3">
    <source>
        <dbReference type="Proteomes" id="UP001066276"/>
    </source>
</evidence>
<keyword evidence="3" id="KW-1185">Reference proteome</keyword>
<evidence type="ECO:0000256" key="1">
    <source>
        <dbReference type="SAM" id="MobiDB-lite"/>
    </source>
</evidence>
<dbReference type="EMBL" id="JANPWB010000010">
    <property type="protein sequence ID" value="KAJ1141429.1"/>
    <property type="molecule type" value="Genomic_DNA"/>
</dbReference>
<evidence type="ECO:0000313" key="2">
    <source>
        <dbReference type="EMBL" id="KAJ1141429.1"/>
    </source>
</evidence>
<name>A0AAV7QNY5_PLEWA</name>
<feature type="compositionally biased region" description="Basic and acidic residues" evidence="1">
    <location>
        <begin position="40"/>
        <end position="59"/>
    </location>
</feature>
<dbReference type="AlphaFoldDB" id="A0AAV7QNY5"/>
<accession>A0AAV7QNY5</accession>
<sequence>MRYSWNHKLGSPSNEEMQKEHQKAMEAVASLSGSGFGSHLRADEELAHSGSDRDSEVSHASDGSGPEVTPGMPDCII</sequence>
<gene>
    <name evidence="2" type="ORF">NDU88_007762</name>
</gene>
<protein>
    <submittedName>
        <fullName evidence="2">Uncharacterized protein</fullName>
    </submittedName>
</protein>
<reference evidence="2" key="1">
    <citation type="journal article" date="2022" name="bioRxiv">
        <title>Sequencing and chromosome-scale assembly of the giantPleurodeles waltlgenome.</title>
        <authorList>
            <person name="Brown T."/>
            <person name="Elewa A."/>
            <person name="Iarovenko S."/>
            <person name="Subramanian E."/>
            <person name="Araus A.J."/>
            <person name="Petzold A."/>
            <person name="Susuki M."/>
            <person name="Suzuki K.-i.T."/>
            <person name="Hayashi T."/>
            <person name="Toyoda A."/>
            <person name="Oliveira C."/>
            <person name="Osipova E."/>
            <person name="Leigh N.D."/>
            <person name="Simon A."/>
            <person name="Yun M.H."/>
        </authorList>
    </citation>
    <scope>NUCLEOTIDE SEQUENCE</scope>
    <source>
        <strain evidence="2">20211129_DDA</strain>
        <tissue evidence="2">Liver</tissue>
    </source>
</reference>
<organism evidence="2 3">
    <name type="scientific">Pleurodeles waltl</name>
    <name type="common">Iberian ribbed newt</name>
    <dbReference type="NCBI Taxonomy" id="8319"/>
    <lineage>
        <taxon>Eukaryota</taxon>
        <taxon>Metazoa</taxon>
        <taxon>Chordata</taxon>
        <taxon>Craniata</taxon>
        <taxon>Vertebrata</taxon>
        <taxon>Euteleostomi</taxon>
        <taxon>Amphibia</taxon>
        <taxon>Batrachia</taxon>
        <taxon>Caudata</taxon>
        <taxon>Salamandroidea</taxon>
        <taxon>Salamandridae</taxon>
        <taxon>Pleurodelinae</taxon>
        <taxon>Pleurodeles</taxon>
    </lineage>
</organism>
<feature type="region of interest" description="Disordered" evidence="1">
    <location>
        <begin position="1"/>
        <end position="77"/>
    </location>
</feature>
<dbReference type="Proteomes" id="UP001066276">
    <property type="component" value="Chromosome 6"/>
</dbReference>
<proteinExistence type="predicted"/>
<comment type="caution">
    <text evidence="2">The sequence shown here is derived from an EMBL/GenBank/DDBJ whole genome shotgun (WGS) entry which is preliminary data.</text>
</comment>